<keyword evidence="5" id="KW-0378">Hydrolase</keyword>
<evidence type="ECO:0000256" key="2">
    <source>
        <dbReference type="ARBA" id="ARBA00008664"/>
    </source>
</evidence>
<feature type="compositionally biased region" description="Basic and acidic residues" evidence="11">
    <location>
        <begin position="1656"/>
        <end position="1668"/>
    </location>
</feature>
<dbReference type="Pfam" id="PF13091">
    <property type="entry name" value="PLDc_2"/>
    <property type="match status" value="1"/>
</dbReference>
<comment type="catalytic activity">
    <reaction evidence="1">
        <text>a 1,2-diacyl-sn-glycero-3-phosphocholine + H2O = a 1,2-diacyl-sn-glycero-3-phosphate + choline + H(+)</text>
        <dbReference type="Rhea" id="RHEA:14445"/>
        <dbReference type="ChEBI" id="CHEBI:15354"/>
        <dbReference type="ChEBI" id="CHEBI:15377"/>
        <dbReference type="ChEBI" id="CHEBI:15378"/>
        <dbReference type="ChEBI" id="CHEBI:57643"/>
        <dbReference type="ChEBI" id="CHEBI:58608"/>
        <dbReference type="EC" id="3.1.4.4"/>
    </reaction>
</comment>
<dbReference type="Gene3D" id="3.30.870.10">
    <property type="entry name" value="Endonuclease Chain A"/>
    <property type="match status" value="2"/>
</dbReference>
<evidence type="ECO:0000313" key="13">
    <source>
        <dbReference type="EMBL" id="RCK63511.1"/>
    </source>
</evidence>
<feature type="compositionally biased region" description="Polar residues" evidence="11">
    <location>
        <begin position="212"/>
        <end position="227"/>
    </location>
</feature>
<dbReference type="PANTHER" id="PTHR18896">
    <property type="entry name" value="PHOSPHOLIPASE D"/>
    <property type="match status" value="1"/>
</dbReference>
<comment type="caution">
    <text evidence="13">The sequence shown here is derived from an EMBL/GenBank/DDBJ whole genome shotgun (WGS) entry which is preliminary data.</text>
</comment>
<dbReference type="SUPFAM" id="SSF56024">
    <property type="entry name" value="Phospholipase D/nuclease"/>
    <property type="match status" value="2"/>
</dbReference>
<dbReference type="CDD" id="cd09141">
    <property type="entry name" value="PLDc_vPLD1_2_yPLD_like_2"/>
    <property type="match status" value="1"/>
</dbReference>
<feature type="compositionally biased region" description="Basic and acidic residues" evidence="11">
    <location>
        <begin position="417"/>
        <end position="431"/>
    </location>
</feature>
<evidence type="ECO:0000256" key="10">
    <source>
        <dbReference type="ARBA" id="ARBA00079280"/>
    </source>
</evidence>
<dbReference type="Proteomes" id="UP000253472">
    <property type="component" value="Unassembled WGS sequence"/>
</dbReference>
<dbReference type="OrthoDB" id="14911at2759"/>
<dbReference type="STRING" id="5486.A0A367YES4"/>
<feature type="region of interest" description="Disordered" evidence="11">
    <location>
        <begin position="1583"/>
        <end position="1702"/>
    </location>
</feature>
<evidence type="ECO:0000256" key="7">
    <source>
        <dbReference type="ARBA" id="ARBA00023098"/>
    </source>
</evidence>
<evidence type="ECO:0000256" key="6">
    <source>
        <dbReference type="ARBA" id="ARBA00022963"/>
    </source>
</evidence>
<feature type="compositionally biased region" description="Polar residues" evidence="11">
    <location>
        <begin position="1633"/>
        <end position="1642"/>
    </location>
</feature>
<dbReference type="SMART" id="SM00155">
    <property type="entry name" value="PLDc"/>
    <property type="match status" value="2"/>
</dbReference>
<dbReference type="GO" id="GO:0004630">
    <property type="term" value="F:phospholipase D activity"/>
    <property type="evidence" value="ECO:0007669"/>
    <property type="project" value="UniProtKB-EC"/>
</dbReference>
<evidence type="ECO:0000256" key="5">
    <source>
        <dbReference type="ARBA" id="ARBA00022801"/>
    </source>
</evidence>
<dbReference type="Pfam" id="PF00614">
    <property type="entry name" value="PLDc"/>
    <property type="match status" value="1"/>
</dbReference>
<keyword evidence="7" id="KW-0443">Lipid metabolism</keyword>
<dbReference type="EC" id="3.1.4.4" evidence="3"/>
<evidence type="ECO:0000256" key="1">
    <source>
        <dbReference type="ARBA" id="ARBA00000798"/>
    </source>
</evidence>
<evidence type="ECO:0000256" key="3">
    <source>
        <dbReference type="ARBA" id="ARBA00012027"/>
    </source>
</evidence>
<feature type="compositionally biased region" description="Acidic residues" evidence="11">
    <location>
        <begin position="1646"/>
        <end position="1655"/>
    </location>
</feature>
<evidence type="ECO:0000256" key="11">
    <source>
        <dbReference type="SAM" id="MobiDB-lite"/>
    </source>
</evidence>
<protein>
    <recommendedName>
        <fullName evidence="9">Phospholipase D1</fullName>
        <ecNumber evidence="3">3.1.4.4</ecNumber>
    </recommendedName>
    <alternativeName>
        <fullName evidence="8">Choline phosphatase 1</fullName>
    </alternativeName>
    <alternativeName>
        <fullName evidence="10">Phosphatidylcholine-hydrolyzing phospholipase D1</fullName>
    </alternativeName>
</protein>
<reference evidence="13 14" key="1">
    <citation type="submission" date="2018-06" db="EMBL/GenBank/DDBJ databases">
        <title>Whole genome sequencing of Candida tropicalis (genome annotated by CSBL at Korea University).</title>
        <authorList>
            <person name="Ahn J."/>
        </authorList>
    </citation>
    <scope>NUCLEOTIDE SEQUENCE [LARGE SCALE GENOMIC DNA]</scope>
    <source>
        <strain evidence="13 14">ATCC 20962</strain>
    </source>
</reference>
<feature type="domain" description="PLD phosphodiesterase" evidence="12">
    <location>
        <begin position="787"/>
        <end position="814"/>
    </location>
</feature>
<name>A0A367YES4_9ASCO</name>
<dbReference type="InterPro" id="IPR025202">
    <property type="entry name" value="PLD-like_dom"/>
</dbReference>
<evidence type="ECO:0000256" key="4">
    <source>
        <dbReference type="ARBA" id="ARBA00022737"/>
    </source>
</evidence>
<proteinExistence type="inferred from homology"/>
<dbReference type="InterPro" id="IPR001736">
    <property type="entry name" value="PLipase_D/transphosphatidylase"/>
</dbReference>
<organism evidence="13 14">
    <name type="scientific">Candida viswanathii</name>
    <dbReference type="NCBI Taxonomy" id="5486"/>
    <lineage>
        <taxon>Eukaryota</taxon>
        <taxon>Fungi</taxon>
        <taxon>Dikarya</taxon>
        <taxon>Ascomycota</taxon>
        <taxon>Saccharomycotina</taxon>
        <taxon>Pichiomycetes</taxon>
        <taxon>Debaryomycetaceae</taxon>
        <taxon>Candida/Lodderomyces clade</taxon>
        <taxon>Candida</taxon>
    </lineage>
</organism>
<dbReference type="PROSITE" id="PS50035">
    <property type="entry name" value="PLD"/>
    <property type="match status" value="2"/>
</dbReference>
<dbReference type="FunFam" id="3.30.870.10:FF:000011">
    <property type="entry name" value="Phospholipase"/>
    <property type="match status" value="1"/>
</dbReference>
<keyword evidence="14" id="KW-1185">Reference proteome</keyword>
<feature type="domain" description="PLD phosphodiesterase" evidence="12">
    <location>
        <begin position="1097"/>
        <end position="1124"/>
    </location>
</feature>
<comment type="similarity">
    <text evidence="2">Belongs to the phospholipase D family.</text>
</comment>
<dbReference type="PANTHER" id="PTHR18896:SF76">
    <property type="entry name" value="PHOSPHOLIPASE"/>
    <property type="match status" value="1"/>
</dbReference>
<dbReference type="EMBL" id="QLNQ01000024">
    <property type="protein sequence ID" value="RCK63511.1"/>
    <property type="molecule type" value="Genomic_DNA"/>
</dbReference>
<dbReference type="CDD" id="cd09138">
    <property type="entry name" value="PLDc_vPLD1_2_yPLD_like_1"/>
    <property type="match status" value="1"/>
</dbReference>
<evidence type="ECO:0000313" key="14">
    <source>
        <dbReference type="Proteomes" id="UP000253472"/>
    </source>
</evidence>
<feature type="compositionally biased region" description="Basic and acidic residues" evidence="11">
    <location>
        <begin position="1593"/>
        <end position="1608"/>
    </location>
</feature>
<feature type="region of interest" description="Disordered" evidence="11">
    <location>
        <begin position="1"/>
        <end position="103"/>
    </location>
</feature>
<accession>A0A367YES4</accession>
<keyword evidence="4" id="KW-0677">Repeat</keyword>
<evidence type="ECO:0000256" key="8">
    <source>
        <dbReference type="ARBA" id="ARBA00042228"/>
    </source>
</evidence>
<keyword evidence="6" id="KW-0442">Lipid degradation</keyword>
<feature type="region of interest" description="Disordered" evidence="11">
    <location>
        <begin position="403"/>
        <end position="436"/>
    </location>
</feature>
<sequence length="1759" mass="201518">MLPALEDPLQQEPPTHPNHSDIPNGNGNGNVSNQNDNDSDITRVKVKPSEASVENGHAPRGVPLRQESDVDKIFRSVSNGPILPRPRERSPSPRSREDAGQVIPNSLEFSFIGDQRESRYGYDHDHDHDHEHDHILHPHLRHHPRAQSFATANQSFLHNNDAETNRFEPVDDDIGAEAADKVDGDIPHRRQSMFNHSQTFSSFIPSRLKGRSFSTVQDPTSPTSEIPNPQDGPSPKNKHNRLKHFLRTKRKKGKDERQNVPEHDIHDESENAAIERAEKLLAGMQAGGPAINLMASCLLEDEHGIYRAPLLLSLLGFKVTDITVRETTKNRRFRFDLEYGIDRQRMKWSIERNSTDLAYLAYKFEKARLVGRVVGNKSQPLPKFPVPPIRKSEKNKTKKFKTFVQTKPEDQQEAAVEEPRSPTAGEHDDNHSISPVTSGLSRVRLRIGSIASIGSLERHQETIEVRRKKLAQYTKDVDHYLKELIEATSLKPQSNILFIFFELSPLSSLLSYETGYTGKQGPVHISGTASAQGWRVGHFKANDLKGVYERRSEKWMLVRSSYITYVSDINSTSPLDVFIVDSSFKIHSRITDTSAKDDDESIFDASSISQKKLIDSEKKFFPHLKITLENNERKLSIQPKSPREHKLWVDSLRTMQSLTPYAERNRFGSFAPIRKNIYAQWFVDGRDHFWAVSSAIEMAKDTIMIHDWWLSPELYLRRPANGNQQYRLDRLLKRKADEGVKIFVVIYRNVGTTVATDSLYTKHSILSLNEENIHVIRSPNQLLQNTYFWAHHEKLCIVDHTYAFLGGIDLCYGRYDTADHVLVDDSGVDFDSFHPDDRLTVDSFTDFQVFPGKDYSNPRVKDFFDLEKPYESMYNRNEVPRMPWHDIHMFTCGQTARDLARHFVQRWNYLIRQKRPSRLTPLLLPPPDLSDDEAMAHGLDGTCEVQLLRSSGNWSLGLKEHEQSIQNAYLRLIETSEHFVYIENQFFVTSCFIDGTEIKNRIGDALVDRIIRAHREGTNWKAIIVIPLMPGFEAQVDEAEGSSVRVIMQCQFMSISRGESSIFAKLRMKGIDPDQYIQFFSLRKWGRIGTNRTLVTEQLYIHAKAMVADDRVAIIGSANINERSMRGLRDSEVAAVVRDNDMVKTSMDGKPFLAGKFAHTLRVRLMREHLGVSIDILDVVERRFKRFENFARSDEGLKYATNKFSSLEDAYLSAMVEIASRDILNQPSGTRRWKNFIHISKFDAEIADVNFEEEESQFPPPLFLPVSFNNRTGPFEANKGIRDSKKHSYDNRVQNNEAHKKDVYGDGPDKYRSKLAQRARLSSARFLKDLSLIDMESNPTSTFLPDFDNVVGFLESDDCRITGKMDAESEKILTERNKERWLLLKKISYLQRVAAKEKNMNEEEDQKRVKLGLPLLCKNGIPANGSAMDPKQASLLPSSEGIETNYTGNKDTETVKLSEMAARDIINNLSTSDTGFSNFIDPYEFDDPIGPDFYELRWNEIASRNTELYRMVFHCQPDDYVSRWSDYTTQTELQSQFMKAQESEADYGHLSNYYSDYKDTEKSELHVRLANNSKPKLERAATNDEYGLLGKAPPDRDQEGVPEPEKLRAKLGRRVSSFTGAHDTPDKRPGTPRQLNEPQDTTQRIDEEEEVENYDGNEKLANGDEDRSPSSGSGTDKHPRNRQRSRQTSRARRGRNGAYSARRKIQSAEAIYDKTSAERLLSAVQGNLVYFPTEWLETELRNNNWFYNTDRLPPMEIYD</sequence>
<dbReference type="InterPro" id="IPR015679">
    <property type="entry name" value="PLipase_D_fam"/>
</dbReference>
<evidence type="ECO:0000256" key="9">
    <source>
        <dbReference type="ARBA" id="ARBA00074658"/>
    </source>
</evidence>
<gene>
    <name evidence="13" type="primary">SPO14_0</name>
    <name evidence="13" type="ORF">Cantr_09799</name>
</gene>
<feature type="compositionally biased region" description="Basic and acidic residues" evidence="11">
    <location>
        <begin position="85"/>
        <end position="99"/>
    </location>
</feature>
<feature type="region of interest" description="Disordered" evidence="11">
    <location>
        <begin position="212"/>
        <end position="241"/>
    </location>
</feature>
<feature type="compositionally biased region" description="Basic residues" evidence="11">
    <location>
        <begin position="1679"/>
        <end position="1702"/>
    </location>
</feature>
<dbReference type="GO" id="GO:0009395">
    <property type="term" value="P:phospholipid catabolic process"/>
    <property type="evidence" value="ECO:0007669"/>
    <property type="project" value="TreeGrafter"/>
</dbReference>
<evidence type="ECO:0000259" key="12">
    <source>
        <dbReference type="PROSITE" id="PS50035"/>
    </source>
</evidence>